<dbReference type="Pfam" id="PF07992">
    <property type="entry name" value="Pyr_redox_2"/>
    <property type="match status" value="1"/>
</dbReference>
<dbReference type="EMBL" id="CP015163">
    <property type="protein sequence ID" value="AXB47650.1"/>
    <property type="molecule type" value="Genomic_DNA"/>
</dbReference>
<dbReference type="PRINTS" id="PR00368">
    <property type="entry name" value="FADPNR"/>
</dbReference>
<dbReference type="KEGG" id="aab:A4R43_38640"/>
<gene>
    <name evidence="5" type="ORF">A4R43_38640</name>
</gene>
<organism evidence="5 6">
    <name type="scientific">Amycolatopsis albispora</name>
    <dbReference type="NCBI Taxonomy" id="1804986"/>
    <lineage>
        <taxon>Bacteria</taxon>
        <taxon>Bacillati</taxon>
        <taxon>Actinomycetota</taxon>
        <taxon>Actinomycetes</taxon>
        <taxon>Pseudonocardiales</taxon>
        <taxon>Pseudonocardiaceae</taxon>
        <taxon>Amycolatopsis</taxon>
    </lineage>
</organism>
<dbReference type="OrthoDB" id="9786503at2"/>
<keyword evidence="6" id="KW-1185">Reference proteome</keyword>
<name>A0A344LHX6_9PSEU</name>
<dbReference type="Gene3D" id="3.50.50.60">
    <property type="entry name" value="FAD/NAD(P)-binding domain"/>
    <property type="match status" value="2"/>
</dbReference>
<comment type="catalytic activity">
    <reaction evidence="3">
        <text>[thioredoxin]-dithiol + NADP(+) = [thioredoxin]-disulfide + NADPH + H(+)</text>
        <dbReference type="Rhea" id="RHEA:20345"/>
        <dbReference type="Rhea" id="RHEA-COMP:10698"/>
        <dbReference type="Rhea" id="RHEA-COMP:10700"/>
        <dbReference type="ChEBI" id="CHEBI:15378"/>
        <dbReference type="ChEBI" id="CHEBI:29950"/>
        <dbReference type="ChEBI" id="CHEBI:50058"/>
        <dbReference type="ChEBI" id="CHEBI:57783"/>
        <dbReference type="ChEBI" id="CHEBI:58349"/>
        <dbReference type="EC" id="1.8.1.9"/>
    </reaction>
</comment>
<dbReference type="InterPro" id="IPR023753">
    <property type="entry name" value="FAD/NAD-binding_dom"/>
</dbReference>
<proteinExistence type="predicted"/>
<dbReference type="PANTHER" id="PTHR48105">
    <property type="entry name" value="THIOREDOXIN REDUCTASE 1-RELATED-RELATED"/>
    <property type="match status" value="1"/>
</dbReference>
<dbReference type="PRINTS" id="PR00469">
    <property type="entry name" value="PNDRDTASEII"/>
</dbReference>
<dbReference type="RefSeq" id="WP_113696706.1">
    <property type="nucleotide sequence ID" value="NZ_CP015163.1"/>
</dbReference>
<evidence type="ECO:0000313" key="6">
    <source>
        <dbReference type="Proteomes" id="UP000250434"/>
    </source>
</evidence>
<accession>A0A344LHX6</accession>
<dbReference type="AlphaFoldDB" id="A0A344LHX6"/>
<dbReference type="InterPro" id="IPR036188">
    <property type="entry name" value="FAD/NAD-bd_sf"/>
</dbReference>
<dbReference type="Proteomes" id="UP000250434">
    <property type="component" value="Chromosome"/>
</dbReference>
<reference evidence="5 6" key="1">
    <citation type="submission" date="2016-04" db="EMBL/GenBank/DDBJ databases">
        <title>Complete genome sequence and analysis of deep-sea sediment isolate, Amycolatopsis sp. WP1.</title>
        <authorList>
            <person name="Wang H."/>
            <person name="Chen S."/>
            <person name="Wu Q."/>
        </authorList>
    </citation>
    <scope>NUCLEOTIDE SEQUENCE [LARGE SCALE GENOMIC DNA]</scope>
    <source>
        <strain evidence="5 6">WP1</strain>
    </source>
</reference>
<dbReference type="SUPFAM" id="SSF51905">
    <property type="entry name" value="FAD/NAD(P)-binding domain"/>
    <property type="match status" value="1"/>
</dbReference>
<keyword evidence="1" id="KW-0285">Flavoprotein</keyword>
<sequence length="308" mass="32733">MYDVIVVGAGPSGLNAALILGRALRRVLLVDSGEPRNARAHAMHGFLSRDGVDPAEFRRIAREDLAKYETVTVRDVAVASVTADEAGASVELADGTTEQAHSVLLTVGRRDRLPEVGGVAEWWGQGVYGCPYCHGFEVRGRKLAVLGAETSAAHLAVQLTRYSSDVVLFTNGTPEFDEEAAAALKVCEVEVRTDAVEQVTGADGHLTGVRVAGETIARDAMFIKTPLDAHGELAEALGCELMDDGSVRIDEHGHTSVDRVYAAGEAARLPNWPSPWIHAVTSAALGAMVALSIDHDLIVADVRSKFGM</sequence>
<dbReference type="InterPro" id="IPR050097">
    <property type="entry name" value="Ferredoxin-NADP_redctase_2"/>
</dbReference>
<evidence type="ECO:0000256" key="2">
    <source>
        <dbReference type="ARBA" id="ARBA00023002"/>
    </source>
</evidence>
<keyword evidence="2" id="KW-0560">Oxidoreductase</keyword>
<dbReference type="GO" id="GO:0004791">
    <property type="term" value="F:thioredoxin-disulfide reductase (NADPH) activity"/>
    <property type="evidence" value="ECO:0007669"/>
    <property type="project" value="UniProtKB-EC"/>
</dbReference>
<evidence type="ECO:0000313" key="5">
    <source>
        <dbReference type="EMBL" id="AXB47650.1"/>
    </source>
</evidence>
<evidence type="ECO:0000256" key="1">
    <source>
        <dbReference type="ARBA" id="ARBA00022630"/>
    </source>
</evidence>
<protein>
    <recommendedName>
        <fullName evidence="4">FAD/NAD(P)-binding domain-containing protein</fullName>
    </recommendedName>
</protein>
<evidence type="ECO:0000256" key="3">
    <source>
        <dbReference type="ARBA" id="ARBA00048132"/>
    </source>
</evidence>
<feature type="domain" description="FAD/NAD(P)-binding" evidence="4">
    <location>
        <begin position="2"/>
        <end position="282"/>
    </location>
</feature>
<evidence type="ECO:0000259" key="4">
    <source>
        <dbReference type="Pfam" id="PF07992"/>
    </source>
</evidence>